<dbReference type="InterPro" id="IPR036890">
    <property type="entry name" value="HATPase_C_sf"/>
</dbReference>
<sequence>MWSPARAPRPRTLAGQFLALQAVLLVLVVAVTSVVSFRQSDADFRDARGARLRASAENLASTAAVQVGMASAGQRRALTIYAQQRQDDSGASAVHLTDTSGTILVSTDPTRTGGKVDLGPGVVDGRAWTGDLDDRGERAIAAQVPVVGIQRDVDAGEVVGVVVVTERYPSLTERFRQTLPDMVAFLAVGLALGLAGAWLLARLIKRRTRGLEPAEIADLADQREALLTSLREGVLAVNEAGVVTLLSESARQLLDLPPDSQGRQLADLDLPLRVLELLLGDDDVRDALAVVAGRVLVLNSNRVVQDGRPAGTVTTLRDRTELLALQSQLSARESVTETLRAQTHEFANQLHTISGLLELEEYDEAGRLIGTLTRRRAEISDFVLERVEDPSVAALLVAKTSLAIERRVELALSVDSRLQRLAPDASADVGTVLGNLVDNAIDAAAGADAARVDVRLTTDGGDAVVQVADSGPGVPAERIDDIFDRGFSTKPSDASGRGVGLALVQVVCERRGGSVSVHNDGGAVFTARLPVTTEDPDDRRS</sequence>
<feature type="transmembrane region" description="Helical" evidence="12">
    <location>
        <begin position="182"/>
        <end position="201"/>
    </location>
</feature>
<dbReference type="Gene3D" id="3.30.565.10">
    <property type="entry name" value="Histidine kinase-like ATPase, C-terminal domain"/>
    <property type="match status" value="1"/>
</dbReference>
<evidence type="ECO:0000313" key="14">
    <source>
        <dbReference type="EMBL" id="MFC6045073.1"/>
    </source>
</evidence>
<dbReference type="PANTHER" id="PTHR45436:SF5">
    <property type="entry name" value="SENSOR HISTIDINE KINASE TRCS"/>
    <property type="match status" value="1"/>
</dbReference>
<dbReference type="InterPro" id="IPR003594">
    <property type="entry name" value="HATPase_dom"/>
</dbReference>
<keyword evidence="10" id="KW-0902">Two-component regulatory system</keyword>
<dbReference type="Pfam" id="PF14689">
    <property type="entry name" value="SPOB_a"/>
    <property type="match status" value="1"/>
</dbReference>
<keyword evidence="9 12" id="KW-1133">Transmembrane helix</keyword>
<dbReference type="SUPFAM" id="SSF103190">
    <property type="entry name" value="Sensory domain-like"/>
    <property type="match status" value="1"/>
</dbReference>
<comment type="catalytic activity">
    <reaction evidence="1">
        <text>ATP + protein L-histidine = ADP + protein N-phospho-L-histidine.</text>
        <dbReference type="EC" id="2.7.13.3"/>
    </reaction>
</comment>
<evidence type="ECO:0000256" key="5">
    <source>
        <dbReference type="ARBA" id="ARBA00022553"/>
    </source>
</evidence>
<keyword evidence="8" id="KW-0418">Kinase</keyword>
<keyword evidence="5" id="KW-0597">Phosphoprotein</keyword>
<protein>
    <recommendedName>
        <fullName evidence="3">histidine kinase</fullName>
        <ecNumber evidence="3">2.7.13.3</ecNumber>
    </recommendedName>
</protein>
<evidence type="ECO:0000313" key="15">
    <source>
        <dbReference type="Proteomes" id="UP001596135"/>
    </source>
</evidence>
<keyword evidence="15" id="KW-1185">Reference proteome</keyword>
<evidence type="ECO:0000256" key="8">
    <source>
        <dbReference type="ARBA" id="ARBA00022777"/>
    </source>
</evidence>
<evidence type="ECO:0000256" key="10">
    <source>
        <dbReference type="ARBA" id="ARBA00023012"/>
    </source>
</evidence>
<evidence type="ECO:0000259" key="13">
    <source>
        <dbReference type="PROSITE" id="PS50109"/>
    </source>
</evidence>
<comment type="subcellular location">
    <subcellularLocation>
        <location evidence="2">Cell membrane</location>
        <topology evidence="2">Multi-pass membrane protein</topology>
    </subcellularLocation>
</comment>
<evidence type="ECO:0000256" key="11">
    <source>
        <dbReference type="ARBA" id="ARBA00023136"/>
    </source>
</evidence>
<organism evidence="14 15">
    <name type="scientific">Nocardioides hankookensis</name>
    <dbReference type="NCBI Taxonomy" id="443157"/>
    <lineage>
        <taxon>Bacteria</taxon>
        <taxon>Bacillati</taxon>
        <taxon>Actinomycetota</taxon>
        <taxon>Actinomycetes</taxon>
        <taxon>Propionibacteriales</taxon>
        <taxon>Nocardioidaceae</taxon>
        <taxon>Nocardioides</taxon>
    </lineage>
</organism>
<evidence type="ECO:0000256" key="12">
    <source>
        <dbReference type="SAM" id="Phobius"/>
    </source>
</evidence>
<keyword evidence="4" id="KW-1003">Cell membrane</keyword>
<dbReference type="Gene3D" id="1.10.287.130">
    <property type="match status" value="1"/>
</dbReference>
<dbReference type="PANTHER" id="PTHR45436">
    <property type="entry name" value="SENSOR HISTIDINE KINASE YKOH"/>
    <property type="match status" value="1"/>
</dbReference>
<keyword evidence="11 12" id="KW-0472">Membrane</keyword>
<dbReference type="EMBL" id="JBHSRJ010000008">
    <property type="protein sequence ID" value="MFC6045073.1"/>
    <property type="molecule type" value="Genomic_DNA"/>
</dbReference>
<keyword evidence="7 12" id="KW-0812">Transmembrane</keyword>
<evidence type="ECO:0000256" key="7">
    <source>
        <dbReference type="ARBA" id="ARBA00022692"/>
    </source>
</evidence>
<dbReference type="InterPro" id="IPR004358">
    <property type="entry name" value="Sig_transdc_His_kin-like_C"/>
</dbReference>
<reference evidence="15" key="1">
    <citation type="journal article" date="2019" name="Int. J. Syst. Evol. Microbiol.">
        <title>The Global Catalogue of Microorganisms (GCM) 10K type strain sequencing project: providing services to taxonomists for standard genome sequencing and annotation.</title>
        <authorList>
            <consortium name="The Broad Institute Genomics Platform"/>
            <consortium name="The Broad Institute Genome Sequencing Center for Infectious Disease"/>
            <person name="Wu L."/>
            <person name="Ma J."/>
        </authorList>
    </citation>
    <scope>NUCLEOTIDE SEQUENCE [LARGE SCALE GENOMIC DNA]</scope>
    <source>
        <strain evidence="15">CCUG 54522</strain>
    </source>
</reference>
<feature type="domain" description="Histidine kinase" evidence="13">
    <location>
        <begin position="341"/>
        <end position="533"/>
    </location>
</feature>
<keyword evidence="14" id="KW-0067">ATP-binding</keyword>
<comment type="caution">
    <text evidence="14">The sequence shown here is derived from an EMBL/GenBank/DDBJ whole genome shotgun (WGS) entry which is preliminary data.</text>
</comment>
<evidence type="ECO:0000256" key="6">
    <source>
        <dbReference type="ARBA" id="ARBA00022679"/>
    </source>
</evidence>
<dbReference type="SUPFAM" id="SSF55874">
    <property type="entry name" value="ATPase domain of HSP90 chaperone/DNA topoisomerase II/histidine kinase"/>
    <property type="match status" value="1"/>
</dbReference>
<proteinExistence type="predicted"/>
<keyword evidence="6" id="KW-0808">Transferase</keyword>
<gene>
    <name evidence="14" type="ORF">ACFPYL_18440</name>
</gene>
<evidence type="ECO:0000256" key="4">
    <source>
        <dbReference type="ARBA" id="ARBA00022475"/>
    </source>
</evidence>
<dbReference type="InterPro" id="IPR029151">
    <property type="entry name" value="Sensor-like_sf"/>
</dbReference>
<evidence type="ECO:0000256" key="3">
    <source>
        <dbReference type="ARBA" id="ARBA00012438"/>
    </source>
</evidence>
<dbReference type="InterPro" id="IPR005467">
    <property type="entry name" value="His_kinase_dom"/>
</dbReference>
<dbReference type="GO" id="GO:0005524">
    <property type="term" value="F:ATP binding"/>
    <property type="evidence" value="ECO:0007669"/>
    <property type="project" value="UniProtKB-KW"/>
</dbReference>
<dbReference type="InterPro" id="IPR050428">
    <property type="entry name" value="TCS_sensor_his_kinase"/>
</dbReference>
<evidence type="ECO:0000256" key="2">
    <source>
        <dbReference type="ARBA" id="ARBA00004651"/>
    </source>
</evidence>
<accession>A0ABW1LMX5</accession>
<evidence type="ECO:0000256" key="1">
    <source>
        <dbReference type="ARBA" id="ARBA00000085"/>
    </source>
</evidence>
<dbReference type="PROSITE" id="PS50109">
    <property type="entry name" value="HIS_KIN"/>
    <property type="match status" value="1"/>
</dbReference>
<keyword evidence="14" id="KW-0547">Nucleotide-binding</keyword>
<dbReference type="EC" id="2.7.13.3" evidence="3"/>
<name>A0ABW1LMX5_9ACTN</name>
<dbReference type="Proteomes" id="UP001596135">
    <property type="component" value="Unassembled WGS sequence"/>
</dbReference>
<evidence type="ECO:0000256" key="9">
    <source>
        <dbReference type="ARBA" id="ARBA00022989"/>
    </source>
</evidence>
<dbReference type="PRINTS" id="PR00344">
    <property type="entry name" value="BCTRLSENSOR"/>
</dbReference>
<dbReference type="RefSeq" id="WP_379157590.1">
    <property type="nucleotide sequence ID" value="NZ_JBHSRJ010000008.1"/>
</dbReference>
<dbReference type="InterPro" id="IPR039506">
    <property type="entry name" value="SPOB_a"/>
</dbReference>
<dbReference type="SMART" id="SM00387">
    <property type="entry name" value="HATPase_c"/>
    <property type="match status" value="1"/>
</dbReference>
<dbReference type="Pfam" id="PF02518">
    <property type="entry name" value="HATPase_c"/>
    <property type="match status" value="1"/>
</dbReference>
<dbReference type="Gene3D" id="3.30.450.20">
    <property type="entry name" value="PAS domain"/>
    <property type="match status" value="2"/>
</dbReference>